<dbReference type="AlphaFoldDB" id="A0A8B6CW99"/>
<evidence type="ECO:0000256" key="1">
    <source>
        <dbReference type="ARBA" id="ARBA00001968"/>
    </source>
</evidence>
<evidence type="ECO:0000256" key="2">
    <source>
        <dbReference type="ARBA" id="ARBA00022723"/>
    </source>
</evidence>
<feature type="coiled-coil region" evidence="3">
    <location>
        <begin position="769"/>
        <end position="796"/>
    </location>
</feature>
<sequence>MTLTAAFKTFRDENPTIKLSFSKFISLKPKCVRLLTKTQWNVCVCPTCFNIKYKLTCLNRAFSHHKSPRNEKELVNFLLCRKPDARRFHQSKCIYGICEMCSSHEKQKPLPLPSPRLRQSEESVEPSSSGELTDHHQVNSPRRSTDSRDSPRSSTDYRDLLSEPLPLPSPRLRQSEESVEPSSSGELTDHHQVNSPRRSTDSRDSPRSSTDSRDLLSEAMEEEFFLDDVEDEDIDEEDLVLGDEDDVTMVTKPQLNDEQNYVCSTDTKPTQRITKMALRVFFQFVCNHGIELDIKTASKKELAQVLQLFFLEVRKIDGQMYKRNAFSAIKFGLNRGFKKMREDFNFNDVEFFPAVKAFKQALNELKINGKTVDSIERLSTPDMGKLYSGNGLDIHRPITLQWKVFFDILFFLLCAKGRDILRMLKPSHIRIKFNQNGRKYVQIVINDKESNSTGQQGQDTCTSEPAVKMDDRQGAGCMFEIPGHPKCPVASLEKYLSKLPSNCNFLFAQHGDRTKYTNDKDYQLMTCWYHNAPVGCAVLNYKGYDIKAFLDVSKGYGRQFSMFNDLDVREKISDILMETLIPNSTNIQGSGLTTIRLGNPFVPVVIPSQQAPQTIAFVSRTPQVIIRPLMSTAAPTIQNRPQTVCIQPRSSGPSQVMPQVMPLVQTFHQNIVPPGLIQMQVQNPPDRQVLTNSQPLQQIVIKQEPVDPDSQPTESSPSKRDMASTSTNCIPACPAMEQGTVLTSDNFTGVVTPSLFCQTGDSSPSKSPVSKKDQSLIELRQEVTNLQNQLKQQETLHHDSSAKLTNLKVYSGEYKRLLQDSKILQQHLTSSQEKNVELKTTIAKLKQDKECVNDTNITTSFENLCLHRPVFKHYTGFTPEEFQILFTFLIPDITHVPYRRTGHSLSTRSQLLLTLFKLRHNFTFIDLGYRFCLSKLKAKNIFCAWLYQISDRFQEVYTWPHRETLKAQVPRHFHQNFPSTFVLLKRIKIKVFQERNRANFSSLPRDVASKKSEKTRHGILAVDPRGSVIGCSGLVEGNLSDSDLFENCGLKRQLVTLMKNGKLDNGDGILCEGLDIEKDINEIGLKLNNVAFMKCDISDQLKTMLQTQHVQNHKILVDKAVNRLKKFRIISQTVPTSLSALCEKIFQVTAFLTNFQPPLTFDVTSDT</sequence>
<organism evidence="7 8">
    <name type="scientific">Mytilus galloprovincialis</name>
    <name type="common">Mediterranean mussel</name>
    <dbReference type="NCBI Taxonomy" id="29158"/>
    <lineage>
        <taxon>Eukaryota</taxon>
        <taxon>Metazoa</taxon>
        <taxon>Spiralia</taxon>
        <taxon>Lophotrochozoa</taxon>
        <taxon>Mollusca</taxon>
        <taxon>Bivalvia</taxon>
        <taxon>Autobranchia</taxon>
        <taxon>Pteriomorphia</taxon>
        <taxon>Mytilida</taxon>
        <taxon>Mytiloidea</taxon>
        <taxon>Mytilidae</taxon>
        <taxon>Mytilinae</taxon>
        <taxon>Mytilus</taxon>
    </lineage>
</organism>
<proteinExistence type="predicted"/>
<evidence type="ECO:0008006" key="9">
    <source>
        <dbReference type="Google" id="ProtNLM"/>
    </source>
</evidence>
<comment type="caution">
    <text evidence="7">The sequence shown here is derived from an EMBL/GenBank/DDBJ whole genome shotgun (WGS) entry which is preliminary data.</text>
</comment>
<dbReference type="Proteomes" id="UP000596742">
    <property type="component" value="Unassembled WGS sequence"/>
</dbReference>
<feature type="region of interest" description="Disordered" evidence="4">
    <location>
        <begin position="701"/>
        <end position="726"/>
    </location>
</feature>
<accession>A0A8B6CW99</accession>
<evidence type="ECO:0000259" key="6">
    <source>
        <dbReference type="Pfam" id="PF13613"/>
    </source>
</evidence>
<dbReference type="GO" id="GO:0046872">
    <property type="term" value="F:metal ion binding"/>
    <property type="evidence" value="ECO:0007669"/>
    <property type="project" value="UniProtKB-KW"/>
</dbReference>
<keyword evidence="3" id="KW-0175">Coiled coil</keyword>
<keyword evidence="8" id="KW-1185">Reference proteome</keyword>
<comment type="cofactor">
    <cofactor evidence="1">
        <name>a divalent metal cation</name>
        <dbReference type="ChEBI" id="CHEBI:60240"/>
    </cofactor>
</comment>
<evidence type="ECO:0000313" key="7">
    <source>
        <dbReference type="EMBL" id="VDI11282.1"/>
    </source>
</evidence>
<dbReference type="Pfam" id="PF13359">
    <property type="entry name" value="DDE_Tnp_4"/>
    <property type="match status" value="1"/>
</dbReference>
<dbReference type="EMBL" id="UYJE01002495">
    <property type="protein sequence ID" value="VDI11282.1"/>
    <property type="molecule type" value="Genomic_DNA"/>
</dbReference>
<name>A0A8B6CW99_MYTGA</name>
<dbReference type="OrthoDB" id="2434995at2759"/>
<dbReference type="InterPro" id="IPR027806">
    <property type="entry name" value="HARBI1_dom"/>
</dbReference>
<feature type="region of interest" description="Disordered" evidence="4">
    <location>
        <begin position="105"/>
        <end position="216"/>
    </location>
</feature>
<dbReference type="InterPro" id="IPR027805">
    <property type="entry name" value="Transposase_HTH_dom"/>
</dbReference>
<feature type="compositionally biased region" description="Basic and acidic residues" evidence="4">
    <location>
        <begin position="132"/>
        <end position="161"/>
    </location>
</feature>
<reference evidence="7" key="1">
    <citation type="submission" date="2018-11" db="EMBL/GenBank/DDBJ databases">
        <authorList>
            <person name="Alioto T."/>
            <person name="Alioto T."/>
        </authorList>
    </citation>
    <scope>NUCLEOTIDE SEQUENCE</scope>
</reference>
<feature type="coiled-coil region" evidence="3">
    <location>
        <begin position="828"/>
        <end position="855"/>
    </location>
</feature>
<gene>
    <name evidence="7" type="ORF">MGAL_10B041572</name>
</gene>
<dbReference type="PANTHER" id="PTHR23080">
    <property type="entry name" value="THAP DOMAIN PROTEIN"/>
    <property type="match status" value="1"/>
</dbReference>
<evidence type="ECO:0000256" key="3">
    <source>
        <dbReference type="SAM" id="Coils"/>
    </source>
</evidence>
<keyword evidence="2" id="KW-0479">Metal-binding</keyword>
<evidence type="ECO:0000313" key="8">
    <source>
        <dbReference type="Proteomes" id="UP000596742"/>
    </source>
</evidence>
<evidence type="ECO:0000259" key="5">
    <source>
        <dbReference type="Pfam" id="PF13359"/>
    </source>
</evidence>
<feature type="compositionally biased region" description="Basic and acidic residues" evidence="4">
    <location>
        <begin position="187"/>
        <end position="216"/>
    </location>
</feature>
<feature type="domain" description="Transposase Helix-turn-helix" evidence="6">
    <location>
        <begin position="903"/>
        <end position="946"/>
    </location>
</feature>
<feature type="domain" description="DDE Tnp4" evidence="5">
    <location>
        <begin position="1009"/>
        <end position="1154"/>
    </location>
</feature>
<evidence type="ECO:0000256" key="4">
    <source>
        <dbReference type="SAM" id="MobiDB-lite"/>
    </source>
</evidence>
<dbReference type="Pfam" id="PF13613">
    <property type="entry name" value="HTH_Tnp_4"/>
    <property type="match status" value="1"/>
</dbReference>
<protein>
    <recommendedName>
        <fullName evidence="9">THAP-type domain-containing protein</fullName>
    </recommendedName>
</protein>
<dbReference type="PANTHER" id="PTHR23080:SF133">
    <property type="entry name" value="SI:CH211-262I1.5-RELATED"/>
    <property type="match status" value="1"/>
</dbReference>